<dbReference type="InterPro" id="IPR044880">
    <property type="entry name" value="NCX_ion-bd_dom_sf"/>
</dbReference>
<keyword evidence="16 20" id="KW-0472">Membrane</keyword>
<keyword evidence="4" id="KW-0050">Antiport</keyword>
<dbReference type="Proteomes" id="UP001217089">
    <property type="component" value="Unassembled WGS sequence"/>
</dbReference>
<evidence type="ECO:0000256" key="5">
    <source>
        <dbReference type="ARBA" id="ARBA00022475"/>
    </source>
</evidence>
<protein>
    <recommendedName>
        <fullName evidence="21">Calx-beta domain-containing protein</fullName>
    </recommendedName>
</protein>
<keyword evidence="15" id="KW-0406">Ion transport</keyword>
<feature type="transmembrane region" description="Helical" evidence="20">
    <location>
        <begin position="412"/>
        <end position="433"/>
    </location>
</feature>
<evidence type="ECO:0000256" key="8">
    <source>
        <dbReference type="ARBA" id="ARBA00022723"/>
    </source>
</evidence>
<comment type="subcellular location">
    <subcellularLocation>
        <location evidence="1">Cell membrane</location>
        <topology evidence="1">Multi-pass membrane protein</topology>
    </subcellularLocation>
</comment>
<keyword evidence="5" id="KW-1003">Cell membrane</keyword>
<evidence type="ECO:0000256" key="20">
    <source>
        <dbReference type="SAM" id="Phobius"/>
    </source>
</evidence>
<dbReference type="Pfam" id="PF03160">
    <property type="entry name" value="Calx-beta"/>
    <property type="match status" value="1"/>
</dbReference>
<keyword evidence="3" id="KW-0813">Transport</keyword>
<dbReference type="SMART" id="SM00237">
    <property type="entry name" value="Calx_beta"/>
    <property type="match status" value="2"/>
</dbReference>
<name>A0ABQ9FQQ4_TEGGR</name>
<dbReference type="InterPro" id="IPR003644">
    <property type="entry name" value="Calx_beta"/>
</dbReference>
<evidence type="ECO:0000256" key="14">
    <source>
        <dbReference type="ARBA" id="ARBA00023053"/>
    </source>
</evidence>
<dbReference type="Gene3D" id="1.20.1420.30">
    <property type="entry name" value="NCX, central ion-binding region"/>
    <property type="match status" value="1"/>
</dbReference>
<keyword evidence="8" id="KW-0479">Metal-binding</keyword>
<evidence type="ECO:0000256" key="6">
    <source>
        <dbReference type="ARBA" id="ARBA00022568"/>
    </source>
</evidence>
<keyword evidence="9" id="KW-0732">Signal</keyword>
<keyword evidence="18" id="KW-0739">Sodium transport</keyword>
<dbReference type="InterPro" id="IPR004836">
    <property type="entry name" value="Na_Ca_Ex"/>
</dbReference>
<evidence type="ECO:0000313" key="23">
    <source>
        <dbReference type="Proteomes" id="UP001217089"/>
    </source>
</evidence>
<evidence type="ECO:0000259" key="21">
    <source>
        <dbReference type="SMART" id="SM00237"/>
    </source>
</evidence>
<keyword evidence="11" id="KW-0106">Calcium</keyword>
<dbReference type="PANTHER" id="PTHR11878:SF76">
    <property type="entry name" value="CALX-BETA DOMAIN-CONTAINING PROTEIN"/>
    <property type="match status" value="1"/>
</dbReference>
<feature type="transmembrane region" description="Helical" evidence="20">
    <location>
        <begin position="280"/>
        <end position="298"/>
    </location>
</feature>
<dbReference type="Gene3D" id="2.60.40.2030">
    <property type="match status" value="2"/>
</dbReference>
<evidence type="ECO:0000256" key="4">
    <source>
        <dbReference type="ARBA" id="ARBA00022449"/>
    </source>
</evidence>
<keyword evidence="12" id="KW-0112">Calmodulin-binding</keyword>
<dbReference type="SUPFAM" id="SSF141072">
    <property type="entry name" value="CalX-like"/>
    <property type="match status" value="2"/>
</dbReference>
<gene>
    <name evidence="22" type="ORF">KUTeg_002849</name>
</gene>
<dbReference type="PANTHER" id="PTHR11878">
    <property type="entry name" value="SODIUM/CALCIUM EXCHANGER"/>
    <property type="match status" value="1"/>
</dbReference>
<evidence type="ECO:0000256" key="12">
    <source>
        <dbReference type="ARBA" id="ARBA00022860"/>
    </source>
</evidence>
<comment type="caution">
    <text evidence="22">The sequence shown here is derived from an EMBL/GenBank/DDBJ whole genome shotgun (WGS) entry which is preliminary data.</text>
</comment>
<evidence type="ECO:0000256" key="18">
    <source>
        <dbReference type="ARBA" id="ARBA00023201"/>
    </source>
</evidence>
<dbReference type="InterPro" id="IPR051171">
    <property type="entry name" value="CaCA"/>
</dbReference>
<feature type="transmembrane region" description="Helical" evidence="20">
    <location>
        <begin position="382"/>
        <end position="400"/>
    </location>
</feature>
<dbReference type="InterPro" id="IPR004837">
    <property type="entry name" value="NaCa_Exmemb"/>
</dbReference>
<feature type="transmembrane region" description="Helical" evidence="20">
    <location>
        <begin position="340"/>
        <end position="358"/>
    </location>
</feature>
<keyword evidence="17" id="KW-0325">Glycoprotein</keyword>
<dbReference type="EMBL" id="JARBDR010000192">
    <property type="protein sequence ID" value="KAJ8319599.1"/>
    <property type="molecule type" value="Genomic_DNA"/>
</dbReference>
<feature type="transmembrane region" description="Helical" evidence="20">
    <location>
        <begin position="304"/>
        <end position="328"/>
    </location>
</feature>
<accession>A0ABQ9FQQ4</accession>
<comment type="catalytic activity">
    <reaction evidence="19">
        <text>Ca(2+)(in) + 3 Na(+)(out) = Ca(2+)(out) + 3 Na(+)(in)</text>
        <dbReference type="Rhea" id="RHEA:69955"/>
        <dbReference type="ChEBI" id="CHEBI:29101"/>
        <dbReference type="ChEBI" id="CHEBI:29108"/>
    </reaction>
</comment>
<keyword evidence="23" id="KW-1185">Reference proteome</keyword>
<evidence type="ECO:0000256" key="17">
    <source>
        <dbReference type="ARBA" id="ARBA00023180"/>
    </source>
</evidence>
<dbReference type="InterPro" id="IPR038081">
    <property type="entry name" value="CalX-like_sf"/>
</dbReference>
<evidence type="ECO:0000256" key="19">
    <source>
        <dbReference type="ARBA" id="ARBA00033667"/>
    </source>
</evidence>
<evidence type="ECO:0000256" key="13">
    <source>
        <dbReference type="ARBA" id="ARBA00022989"/>
    </source>
</evidence>
<feature type="domain" description="Calx-beta" evidence="21">
    <location>
        <begin position="111"/>
        <end position="210"/>
    </location>
</feature>
<proteinExistence type="inferred from homology"/>
<dbReference type="Pfam" id="PF01699">
    <property type="entry name" value="Na_Ca_ex"/>
    <property type="match status" value="1"/>
</dbReference>
<organism evidence="22 23">
    <name type="scientific">Tegillarca granosa</name>
    <name type="common">Malaysian cockle</name>
    <name type="synonym">Anadara granosa</name>
    <dbReference type="NCBI Taxonomy" id="220873"/>
    <lineage>
        <taxon>Eukaryota</taxon>
        <taxon>Metazoa</taxon>
        <taxon>Spiralia</taxon>
        <taxon>Lophotrochozoa</taxon>
        <taxon>Mollusca</taxon>
        <taxon>Bivalvia</taxon>
        <taxon>Autobranchia</taxon>
        <taxon>Pteriomorphia</taxon>
        <taxon>Arcoida</taxon>
        <taxon>Arcoidea</taxon>
        <taxon>Arcidae</taxon>
        <taxon>Tegillarca</taxon>
    </lineage>
</organism>
<evidence type="ECO:0000256" key="16">
    <source>
        <dbReference type="ARBA" id="ARBA00023136"/>
    </source>
</evidence>
<feature type="transmembrane region" description="Helical" evidence="20">
    <location>
        <begin position="453"/>
        <end position="475"/>
    </location>
</feature>
<evidence type="ECO:0000256" key="10">
    <source>
        <dbReference type="ARBA" id="ARBA00022737"/>
    </source>
</evidence>
<reference evidence="22 23" key="1">
    <citation type="submission" date="2022-12" db="EMBL/GenBank/DDBJ databases">
        <title>Chromosome-level genome of Tegillarca granosa.</title>
        <authorList>
            <person name="Kim J."/>
        </authorList>
    </citation>
    <scope>NUCLEOTIDE SEQUENCE [LARGE SCALE GENOMIC DNA]</scope>
    <source>
        <strain evidence="22">Teg-2019</strain>
        <tissue evidence="22">Adductor muscle</tissue>
    </source>
</reference>
<keyword evidence="6" id="KW-0109">Calcium transport</keyword>
<dbReference type="PRINTS" id="PR01259">
    <property type="entry name" value="NACAEXCHNGR"/>
</dbReference>
<evidence type="ECO:0000256" key="11">
    <source>
        <dbReference type="ARBA" id="ARBA00022837"/>
    </source>
</evidence>
<evidence type="ECO:0000313" key="22">
    <source>
        <dbReference type="EMBL" id="KAJ8319599.1"/>
    </source>
</evidence>
<comment type="similarity">
    <text evidence="2">Belongs to the Ca(2+):cation antiporter (CaCA) (TC 2.A.19) family. SLC8 subfamily.</text>
</comment>
<evidence type="ECO:0000256" key="7">
    <source>
        <dbReference type="ARBA" id="ARBA00022692"/>
    </source>
</evidence>
<evidence type="ECO:0000256" key="9">
    <source>
        <dbReference type="ARBA" id="ARBA00022729"/>
    </source>
</evidence>
<sequence>MTEGGSKAVIEFSATSTAVLEKDGRAKVNIMRHGNLEKRVLFKVETFDGTAEKDADYKPIKETLVFEPHETSKSVEIEIIDDDVWEPDEIFFLRLSVDNDQPANCGKRQITSVVILNDDDPGTFQFPKPSYLFKESAGTALVPVNREFGADGEVKVKWKTNDISAVGGRDFENTSGELVFKHGETTKMIEILLKDDKEFEKDENFEIELLSATTGGKIGNRKRCVVTIVNDDEFDGFVSRIADLTNANLDALRMHKESWGQQFIEAMNVNGGDLDNATTFAYVMHFFSFGFKVIFALIPPPSIWGGWLCFFVSLVFLGLLTAIVGDLATIFGCLIDLKDLVTAITFVALGTSLPDLFASKQAAAMEKTADCAVGNVTGSNSVNVFLGLGFPWLIASIYWTSQGKTYEVPAGILSFSVTLYVICAVLGLALLVVRRYVGFFGKAELGGPKGPKIVSGIILIFLWIFYVVMSSLAAYEHVPTF</sequence>
<feature type="domain" description="Calx-beta" evidence="21">
    <location>
        <begin position="1"/>
        <end position="96"/>
    </location>
</feature>
<keyword evidence="14" id="KW-0915">Sodium</keyword>
<keyword evidence="10" id="KW-0677">Repeat</keyword>
<keyword evidence="7 20" id="KW-0812">Transmembrane</keyword>
<evidence type="ECO:0000256" key="3">
    <source>
        <dbReference type="ARBA" id="ARBA00022448"/>
    </source>
</evidence>
<evidence type="ECO:0000256" key="2">
    <source>
        <dbReference type="ARBA" id="ARBA00007489"/>
    </source>
</evidence>
<evidence type="ECO:0000256" key="15">
    <source>
        <dbReference type="ARBA" id="ARBA00023065"/>
    </source>
</evidence>
<evidence type="ECO:0000256" key="1">
    <source>
        <dbReference type="ARBA" id="ARBA00004651"/>
    </source>
</evidence>
<keyword evidence="13 20" id="KW-1133">Transmembrane helix</keyword>